<proteinExistence type="predicted"/>
<evidence type="ECO:0000313" key="2">
    <source>
        <dbReference type="Proteomes" id="UP000009080"/>
    </source>
</evidence>
<dbReference type="AlphaFoldDB" id="C5BJ54"/>
<dbReference type="HOGENOM" id="CLU_2588549_0_0_6"/>
<dbReference type="Proteomes" id="UP000009080">
    <property type="component" value="Chromosome"/>
</dbReference>
<name>C5BJ54_TERTT</name>
<evidence type="ECO:0000313" key="1">
    <source>
        <dbReference type="EMBL" id="ACR10958.1"/>
    </source>
</evidence>
<gene>
    <name evidence="1" type="ordered locus">TERTU_4460</name>
</gene>
<organism evidence="1 2">
    <name type="scientific">Teredinibacter turnerae (strain ATCC 39867 / T7901)</name>
    <dbReference type="NCBI Taxonomy" id="377629"/>
    <lineage>
        <taxon>Bacteria</taxon>
        <taxon>Pseudomonadati</taxon>
        <taxon>Pseudomonadota</taxon>
        <taxon>Gammaproteobacteria</taxon>
        <taxon>Cellvibrionales</taxon>
        <taxon>Cellvibrionaceae</taxon>
        <taxon>Teredinibacter</taxon>
    </lineage>
</organism>
<dbReference type="EMBL" id="CP001614">
    <property type="protein sequence ID" value="ACR10958.1"/>
    <property type="molecule type" value="Genomic_DNA"/>
</dbReference>
<keyword evidence="2" id="KW-1185">Reference proteome</keyword>
<dbReference type="KEGG" id="ttu:TERTU_4460"/>
<reference evidence="1 2" key="1">
    <citation type="journal article" date="2009" name="PLoS ONE">
        <title>The complete genome of Teredinibacter turnerae T7901: an intracellular endosymbiont of marine wood-boring bivalves (shipworms).</title>
        <authorList>
            <person name="Yang J.C."/>
            <person name="Madupu R."/>
            <person name="Durkin A.S."/>
            <person name="Ekborg N.A."/>
            <person name="Pedamallu C.S."/>
            <person name="Hostetler J.B."/>
            <person name="Radune D."/>
            <person name="Toms B.S."/>
            <person name="Henrissat B."/>
            <person name="Coutinho P.M."/>
            <person name="Schwarz S."/>
            <person name="Field L."/>
            <person name="Trindade-Silva A.E."/>
            <person name="Soares C.A.G."/>
            <person name="Elshahawi S."/>
            <person name="Hanora A."/>
            <person name="Schmidt E.W."/>
            <person name="Haygood M.G."/>
            <person name="Posfai J."/>
            <person name="Benner J."/>
            <person name="Madinger C."/>
            <person name="Nove J."/>
            <person name="Anton B."/>
            <person name="Chaudhary K."/>
            <person name="Foster J."/>
            <person name="Holman A."/>
            <person name="Kumar S."/>
            <person name="Lessard P.A."/>
            <person name="Luyten Y.A."/>
            <person name="Slatko B."/>
            <person name="Wood N."/>
            <person name="Wu B."/>
            <person name="Teplitski M."/>
            <person name="Mougous J.D."/>
            <person name="Ward N."/>
            <person name="Eisen J.A."/>
            <person name="Badger J.H."/>
            <person name="Distel D.L."/>
        </authorList>
    </citation>
    <scope>NUCLEOTIDE SEQUENCE [LARGE SCALE GENOMIC DNA]</scope>
    <source>
        <strain evidence="2">ATCC 39867 / T7901</strain>
    </source>
</reference>
<sequence length="80" mass="9305">MEFWYYPNNPVVQIYRQECNIQKNGSYFKVGSKLQQTASHQLWLKEGGNVKYYTTDGKLVLQLETVKGLRKLSAVCNEKT</sequence>
<accession>C5BJ54</accession>
<protein>
    <submittedName>
        <fullName evidence="1">Uncharacterized protein</fullName>
    </submittedName>
</protein>